<dbReference type="EMBL" id="JAUJFL010000006">
    <property type="protein sequence ID" value="KAK2601000.1"/>
    <property type="molecule type" value="Genomic_DNA"/>
</dbReference>
<sequence>MRRAEMFVELVSILALLGFAIGVHTDQDGGDLEARSAQPQPSWVDLNPLPFGGVPHEEDVVVEKSPLDTLITRASNTADSTEQNDWSLESMLTEAPVAHITSSSSDESWKKRPDRELHHHPQPYASSSSEDDYYSTARSSVSSTSSEGYDESSSSSFDHTRSHKYGQSVSSVFTSNSEYGDGSSQSSSNEHLCDLEDKHIHLVNDKRVYSQDKLSTISSHQQYFLLCIHRNPRDWHWPKFSFNCRAYWHNFDIFECYSVHKLAGDILVGWHDNIISWACGDKYDNGTLPSG</sequence>
<keyword evidence="4" id="KW-1185">Reference proteome</keyword>
<dbReference type="AlphaFoldDB" id="A0AAD9W122"/>
<accession>A0AAD9W122</accession>
<feature type="region of interest" description="Disordered" evidence="1">
    <location>
        <begin position="98"/>
        <end position="162"/>
    </location>
</feature>
<feature type="compositionally biased region" description="Basic and acidic residues" evidence="1">
    <location>
        <begin position="107"/>
        <end position="119"/>
    </location>
</feature>
<comment type="caution">
    <text evidence="3">The sequence shown here is derived from an EMBL/GenBank/DDBJ whole genome shotgun (WGS) entry which is preliminary data.</text>
</comment>
<feature type="compositionally biased region" description="Low complexity" evidence="1">
    <location>
        <begin position="134"/>
        <end position="157"/>
    </location>
</feature>
<evidence type="ECO:0000313" key="3">
    <source>
        <dbReference type="EMBL" id="KAK2601000.1"/>
    </source>
</evidence>
<proteinExistence type="predicted"/>
<evidence type="ECO:0000313" key="4">
    <source>
        <dbReference type="Proteomes" id="UP001265746"/>
    </source>
</evidence>
<protein>
    <submittedName>
        <fullName evidence="3">Uncharacterized protein</fullName>
    </submittedName>
</protein>
<evidence type="ECO:0000256" key="2">
    <source>
        <dbReference type="SAM" id="SignalP"/>
    </source>
</evidence>
<organism evidence="3 4">
    <name type="scientific">Phomopsis amygdali</name>
    <name type="common">Fusicoccum amygdali</name>
    <dbReference type="NCBI Taxonomy" id="1214568"/>
    <lineage>
        <taxon>Eukaryota</taxon>
        <taxon>Fungi</taxon>
        <taxon>Dikarya</taxon>
        <taxon>Ascomycota</taxon>
        <taxon>Pezizomycotina</taxon>
        <taxon>Sordariomycetes</taxon>
        <taxon>Sordariomycetidae</taxon>
        <taxon>Diaporthales</taxon>
        <taxon>Diaporthaceae</taxon>
        <taxon>Diaporthe</taxon>
    </lineage>
</organism>
<reference evidence="3" key="1">
    <citation type="submission" date="2023-06" db="EMBL/GenBank/DDBJ databases">
        <authorList>
            <person name="Noh H."/>
        </authorList>
    </citation>
    <scope>NUCLEOTIDE SEQUENCE</scope>
    <source>
        <strain evidence="3">DUCC20226</strain>
    </source>
</reference>
<name>A0AAD9W122_PHOAM</name>
<gene>
    <name evidence="3" type="ORF">N8I77_010484</name>
</gene>
<keyword evidence="2" id="KW-0732">Signal</keyword>
<feature type="chain" id="PRO_5042020947" evidence="2">
    <location>
        <begin position="23"/>
        <end position="291"/>
    </location>
</feature>
<evidence type="ECO:0000256" key="1">
    <source>
        <dbReference type="SAM" id="MobiDB-lite"/>
    </source>
</evidence>
<dbReference type="Proteomes" id="UP001265746">
    <property type="component" value="Unassembled WGS sequence"/>
</dbReference>
<feature type="signal peptide" evidence="2">
    <location>
        <begin position="1"/>
        <end position="22"/>
    </location>
</feature>